<gene>
    <name evidence="6" type="ORF">MGAL_10B015785</name>
</gene>
<dbReference type="PROSITE" id="PS00022">
    <property type="entry name" value="EGF_1"/>
    <property type="match status" value="3"/>
</dbReference>
<dbReference type="PANTHER" id="PTHR14949:SF54">
    <property type="entry name" value="VWFD DOMAIN-CONTAINING PROTEIN"/>
    <property type="match status" value="1"/>
</dbReference>
<protein>
    <recommendedName>
        <fullName evidence="5">EGF-like domain-containing protein</fullName>
    </recommendedName>
</protein>
<dbReference type="OrthoDB" id="283575at2759"/>
<reference evidence="6" key="1">
    <citation type="submission" date="2018-11" db="EMBL/GenBank/DDBJ databases">
        <authorList>
            <person name="Alioto T."/>
            <person name="Alioto T."/>
        </authorList>
    </citation>
    <scope>NUCLEOTIDE SEQUENCE</scope>
</reference>
<keyword evidence="1 4" id="KW-0732">Signal</keyword>
<feature type="disulfide bond" evidence="3">
    <location>
        <begin position="196"/>
        <end position="213"/>
    </location>
</feature>
<feature type="signal peptide" evidence="4">
    <location>
        <begin position="1"/>
        <end position="22"/>
    </location>
</feature>
<feature type="domain" description="EGF-like" evidence="5">
    <location>
        <begin position="189"/>
        <end position="225"/>
    </location>
</feature>
<dbReference type="SUPFAM" id="SSF57196">
    <property type="entry name" value="EGF/Laminin"/>
    <property type="match status" value="2"/>
</dbReference>
<proteinExistence type="predicted"/>
<evidence type="ECO:0000259" key="5">
    <source>
        <dbReference type="PROSITE" id="PS50026"/>
    </source>
</evidence>
<dbReference type="GO" id="GO:0005102">
    <property type="term" value="F:signaling receptor binding"/>
    <property type="evidence" value="ECO:0007669"/>
    <property type="project" value="TreeGrafter"/>
</dbReference>
<keyword evidence="3" id="KW-0245">EGF-like domain</keyword>
<feature type="domain" description="EGF-like" evidence="5">
    <location>
        <begin position="39"/>
        <end position="74"/>
    </location>
</feature>
<comment type="caution">
    <text evidence="6">The sequence shown here is derived from an EMBL/GenBank/DDBJ whole genome shotgun (WGS) entry which is preliminary data.</text>
</comment>
<dbReference type="InterPro" id="IPR050969">
    <property type="entry name" value="Dev_Signal_Modulators"/>
</dbReference>
<dbReference type="Gene3D" id="2.10.25.10">
    <property type="entry name" value="Laminin"/>
    <property type="match status" value="2"/>
</dbReference>
<dbReference type="EMBL" id="UYJE01004172">
    <property type="protein sequence ID" value="VDI25625.1"/>
    <property type="molecule type" value="Genomic_DNA"/>
</dbReference>
<dbReference type="InterPro" id="IPR000742">
    <property type="entry name" value="EGF"/>
</dbReference>
<dbReference type="AlphaFoldDB" id="A0A8B6DX68"/>
<dbReference type="PROSITE" id="PS50026">
    <property type="entry name" value="EGF_3"/>
    <property type="match status" value="2"/>
</dbReference>
<organism evidence="6 7">
    <name type="scientific">Mytilus galloprovincialis</name>
    <name type="common">Mediterranean mussel</name>
    <dbReference type="NCBI Taxonomy" id="29158"/>
    <lineage>
        <taxon>Eukaryota</taxon>
        <taxon>Metazoa</taxon>
        <taxon>Spiralia</taxon>
        <taxon>Lophotrochozoa</taxon>
        <taxon>Mollusca</taxon>
        <taxon>Bivalvia</taxon>
        <taxon>Autobranchia</taxon>
        <taxon>Pteriomorphia</taxon>
        <taxon>Mytilida</taxon>
        <taxon>Mytiloidea</taxon>
        <taxon>Mytilidae</taxon>
        <taxon>Mytilinae</taxon>
        <taxon>Mytilus</taxon>
    </lineage>
</organism>
<feature type="disulfide bond" evidence="3">
    <location>
        <begin position="64"/>
        <end position="73"/>
    </location>
</feature>
<dbReference type="PANTHER" id="PTHR14949">
    <property type="entry name" value="EGF-LIKE-DOMAIN, MULTIPLE 7, 8"/>
    <property type="match status" value="1"/>
</dbReference>
<evidence type="ECO:0000256" key="4">
    <source>
        <dbReference type="SAM" id="SignalP"/>
    </source>
</evidence>
<evidence type="ECO:0000256" key="3">
    <source>
        <dbReference type="PROSITE-ProRule" id="PRU00076"/>
    </source>
</evidence>
<dbReference type="SMART" id="SM00181">
    <property type="entry name" value="EGF"/>
    <property type="match status" value="4"/>
</dbReference>
<sequence length="238" mass="27524">MLFLKFNTYIVFLTYFIVHARTMSLQTSGHRIRSKRQIETNFCQAILCNHGVCDPKAIMSTCKCNNGWTGLFCNERCRKKCGSHGKCSLFANMRERREFCKCDNGFSGEYCDKTVDAVNVLSQQESMSFRQISGVVYRQHTENNTVYDDKVCFPGFVCSHGICRKKHNNEGSLTVHCQCDQDWIGTFCHVRCSRKCKNGGRCYKERLDGNEFCICPFNYRGRFCEIRKTDSRAFRIVG</sequence>
<feature type="disulfide bond" evidence="3">
    <location>
        <begin position="43"/>
        <end position="53"/>
    </location>
</feature>
<dbReference type="Proteomes" id="UP000596742">
    <property type="component" value="Unassembled WGS sequence"/>
</dbReference>
<name>A0A8B6DX68_MYTGA</name>
<keyword evidence="2 3" id="KW-1015">Disulfide bond</keyword>
<feature type="disulfide bond" evidence="3">
    <location>
        <begin position="215"/>
        <end position="224"/>
    </location>
</feature>
<dbReference type="GO" id="GO:0005576">
    <property type="term" value="C:extracellular region"/>
    <property type="evidence" value="ECO:0007669"/>
    <property type="project" value="TreeGrafter"/>
</dbReference>
<evidence type="ECO:0000313" key="7">
    <source>
        <dbReference type="Proteomes" id="UP000596742"/>
    </source>
</evidence>
<evidence type="ECO:0000256" key="2">
    <source>
        <dbReference type="ARBA" id="ARBA00023157"/>
    </source>
</evidence>
<feature type="disulfide bond" evidence="3">
    <location>
        <begin position="192"/>
        <end position="202"/>
    </location>
</feature>
<accession>A0A8B6DX68</accession>
<evidence type="ECO:0000313" key="6">
    <source>
        <dbReference type="EMBL" id="VDI25625.1"/>
    </source>
</evidence>
<dbReference type="GO" id="GO:0009986">
    <property type="term" value="C:cell surface"/>
    <property type="evidence" value="ECO:0007669"/>
    <property type="project" value="TreeGrafter"/>
</dbReference>
<feature type="chain" id="PRO_5032698959" description="EGF-like domain-containing protein" evidence="4">
    <location>
        <begin position="23"/>
        <end position="238"/>
    </location>
</feature>
<evidence type="ECO:0000256" key="1">
    <source>
        <dbReference type="ARBA" id="ARBA00022729"/>
    </source>
</evidence>
<comment type="caution">
    <text evidence="3">Lacks conserved residue(s) required for the propagation of feature annotation.</text>
</comment>
<dbReference type="PROSITE" id="PS01186">
    <property type="entry name" value="EGF_2"/>
    <property type="match status" value="1"/>
</dbReference>
<keyword evidence="7" id="KW-1185">Reference proteome</keyword>